<gene>
    <name evidence="12 14" type="primary">rbsK</name>
    <name evidence="14" type="ORF">CGLAU_08825</name>
</gene>
<keyword evidence="5 12" id="KW-0479">Metal-binding</keyword>
<keyword evidence="12" id="KW-0963">Cytoplasm</keyword>
<dbReference type="GO" id="GO:0046872">
    <property type="term" value="F:metal ion binding"/>
    <property type="evidence" value="ECO:0007669"/>
    <property type="project" value="UniProtKB-KW"/>
</dbReference>
<evidence type="ECO:0000256" key="5">
    <source>
        <dbReference type="ARBA" id="ARBA00022723"/>
    </source>
</evidence>
<feature type="binding site" evidence="12">
    <location>
        <begin position="39"/>
        <end position="43"/>
    </location>
    <ligand>
        <name>substrate</name>
    </ligand>
</feature>
<sequence>MAQICVVGSINADLAVRVARHPLPGETLLGTGALITAGGKGANQAVAAANLGASVSMVGAVGRDSNAQPALEFLKRSGVDLSQVQEVESPTGLALITVSEDAENTIVVVPGANATVDKQQVRKAEAAIAEADIVVLQGEIPVSGFAEAVRLATGRVMVNLAPVIDVPADVLLHADPLVANEHEAGLIFGLYGVDASAAGQTEEDMALKLREIGFENVVITRGSRGAVVATAEGVTPIAPATVTAVDSTGAGDAFVGALAAQLAQGSSLIDASQHAARVGAFAATRQGAQTSYPTPADELPAVTHA</sequence>
<dbReference type="KEGG" id="cgv:CGLAU_08825"/>
<comment type="cofactor">
    <cofactor evidence="12">
        <name>Mg(2+)</name>
        <dbReference type="ChEBI" id="CHEBI:18420"/>
    </cofactor>
    <text evidence="12">Requires a divalent cation, most likely magnesium in vivo, as an electrophilic catalyst to aid phosphoryl group transfer. It is the chelate of the metal and the nucleotide that is the actual substrate.</text>
</comment>
<dbReference type="GO" id="GO:0005829">
    <property type="term" value="C:cytosol"/>
    <property type="evidence" value="ECO:0007669"/>
    <property type="project" value="TreeGrafter"/>
</dbReference>
<evidence type="ECO:0000259" key="13">
    <source>
        <dbReference type="Pfam" id="PF00294"/>
    </source>
</evidence>
<dbReference type="EC" id="2.7.1.15" evidence="2 12"/>
<name>A0A1Q2HY12_9CORY</name>
<comment type="similarity">
    <text evidence="1">Belongs to the carbohydrate kinase pfkB family.</text>
</comment>
<dbReference type="PANTHER" id="PTHR10584">
    <property type="entry name" value="SUGAR KINASE"/>
    <property type="match status" value="1"/>
</dbReference>
<dbReference type="AlphaFoldDB" id="A0A1Q2HY12"/>
<dbReference type="InterPro" id="IPR029056">
    <property type="entry name" value="Ribokinase-like"/>
</dbReference>
<dbReference type="InterPro" id="IPR002173">
    <property type="entry name" value="Carboh/pur_kinase_PfkB_CS"/>
</dbReference>
<feature type="binding site" evidence="12">
    <location>
        <position position="291"/>
    </location>
    <ligand>
        <name>K(+)</name>
        <dbReference type="ChEBI" id="CHEBI:29103"/>
    </ligand>
</feature>
<evidence type="ECO:0000256" key="8">
    <source>
        <dbReference type="ARBA" id="ARBA00022840"/>
    </source>
</evidence>
<comment type="catalytic activity">
    <reaction evidence="12">
        <text>D-ribose + ATP = D-ribose 5-phosphate + ADP + H(+)</text>
        <dbReference type="Rhea" id="RHEA:13697"/>
        <dbReference type="ChEBI" id="CHEBI:15378"/>
        <dbReference type="ChEBI" id="CHEBI:30616"/>
        <dbReference type="ChEBI" id="CHEBI:47013"/>
        <dbReference type="ChEBI" id="CHEBI:78346"/>
        <dbReference type="ChEBI" id="CHEBI:456216"/>
        <dbReference type="EC" id="2.7.1.15"/>
    </reaction>
</comment>
<dbReference type="OrthoDB" id="9775849at2"/>
<feature type="binding site" evidence="12">
    <location>
        <position position="282"/>
    </location>
    <ligand>
        <name>K(+)</name>
        <dbReference type="ChEBI" id="CHEBI:29103"/>
    </ligand>
</feature>
<feature type="binding site" evidence="12">
    <location>
        <begin position="220"/>
        <end position="225"/>
    </location>
    <ligand>
        <name>ATP</name>
        <dbReference type="ChEBI" id="CHEBI:30616"/>
    </ligand>
</feature>
<evidence type="ECO:0000256" key="2">
    <source>
        <dbReference type="ARBA" id="ARBA00012035"/>
    </source>
</evidence>
<dbReference type="CDD" id="cd01174">
    <property type="entry name" value="ribokinase"/>
    <property type="match status" value="1"/>
</dbReference>
<dbReference type="GO" id="GO:0005524">
    <property type="term" value="F:ATP binding"/>
    <property type="evidence" value="ECO:0007669"/>
    <property type="project" value="UniProtKB-UniRule"/>
</dbReference>
<dbReference type="Gene3D" id="3.40.1190.20">
    <property type="match status" value="1"/>
</dbReference>
<organism evidence="14 15">
    <name type="scientific">Corynebacterium glaucum</name>
    <dbReference type="NCBI Taxonomy" id="187491"/>
    <lineage>
        <taxon>Bacteria</taxon>
        <taxon>Bacillati</taxon>
        <taxon>Actinomycetota</taxon>
        <taxon>Actinomycetes</taxon>
        <taxon>Mycobacteriales</taxon>
        <taxon>Corynebacteriaceae</taxon>
        <taxon>Corynebacterium</taxon>
    </lineage>
</organism>
<comment type="caution">
    <text evidence="12">Lacks conserved residue(s) required for the propagation of feature annotation.</text>
</comment>
<evidence type="ECO:0000313" key="15">
    <source>
        <dbReference type="Proteomes" id="UP000217209"/>
    </source>
</evidence>
<evidence type="ECO:0000256" key="11">
    <source>
        <dbReference type="ARBA" id="ARBA00023277"/>
    </source>
</evidence>
<protein>
    <recommendedName>
        <fullName evidence="3 12">Ribokinase</fullName>
        <shortName evidence="12">RK</shortName>
        <ecNumber evidence="2 12">2.7.1.15</ecNumber>
    </recommendedName>
</protein>
<dbReference type="GO" id="GO:0004747">
    <property type="term" value="F:ribokinase activity"/>
    <property type="evidence" value="ECO:0007669"/>
    <property type="project" value="UniProtKB-UniRule"/>
</dbReference>
<keyword evidence="8 12" id="KW-0067">ATP-binding</keyword>
<dbReference type="PRINTS" id="PR00990">
    <property type="entry name" value="RIBOKINASE"/>
</dbReference>
<accession>A0A1Q2HY12</accession>
<dbReference type="RefSeq" id="WP_095660368.1">
    <property type="nucleotide sequence ID" value="NZ_CP019688.1"/>
</dbReference>
<dbReference type="UniPathway" id="UPA00916">
    <property type="reaction ID" value="UER00889"/>
</dbReference>
<dbReference type="PANTHER" id="PTHR10584:SF166">
    <property type="entry name" value="RIBOKINASE"/>
    <property type="match status" value="1"/>
</dbReference>
<comment type="subunit">
    <text evidence="12">Homodimer.</text>
</comment>
<keyword evidence="6 12" id="KW-0547">Nucleotide-binding</keyword>
<feature type="binding site" evidence="12">
    <location>
        <position position="285"/>
    </location>
    <ligand>
        <name>K(+)</name>
        <dbReference type="ChEBI" id="CHEBI:29103"/>
    </ligand>
</feature>
<evidence type="ECO:0000313" key="14">
    <source>
        <dbReference type="EMBL" id="AQQ15719.1"/>
    </source>
</evidence>
<keyword evidence="10 12" id="KW-0630">Potassium</keyword>
<feature type="binding site" evidence="12">
    <location>
        <position position="139"/>
    </location>
    <ligand>
        <name>substrate</name>
    </ligand>
</feature>
<feature type="binding site" evidence="12">
    <location>
        <position position="287"/>
    </location>
    <ligand>
        <name>K(+)</name>
        <dbReference type="ChEBI" id="CHEBI:29103"/>
    </ligand>
</feature>
<comment type="similarity">
    <text evidence="12">Belongs to the carbohydrate kinase PfkB family. Ribokinase subfamily.</text>
</comment>
<feature type="binding site" evidence="12">
    <location>
        <begin position="11"/>
        <end position="13"/>
    </location>
    <ligand>
        <name>substrate</name>
    </ligand>
</feature>
<dbReference type="InterPro" id="IPR002139">
    <property type="entry name" value="Ribo/fructo_kinase"/>
</dbReference>
<evidence type="ECO:0000256" key="10">
    <source>
        <dbReference type="ARBA" id="ARBA00022958"/>
    </source>
</evidence>
<keyword evidence="15" id="KW-1185">Reference proteome</keyword>
<evidence type="ECO:0000256" key="12">
    <source>
        <dbReference type="HAMAP-Rule" id="MF_01987"/>
    </source>
</evidence>
<evidence type="ECO:0000256" key="7">
    <source>
        <dbReference type="ARBA" id="ARBA00022777"/>
    </source>
</evidence>
<dbReference type="EMBL" id="CP019688">
    <property type="protein sequence ID" value="AQQ15719.1"/>
    <property type="molecule type" value="Genomic_DNA"/>
</dbReference>
<feature type="binding site" evidence="12">
    <location>
        <position position="246"/>
    </location>
    <ligand>
        <name>K(+)</name>
        <dbReference type="ChEBI" id="CHEBI:29103"/>
    </ligand>
</feature>
<dbReference type="Pfam" id="PF00294">
    <property type="entry name" value="PfkB"/>
    <property type="match status" value="1"/>
</dbReference>
<keyword evidence="9 12" id="KW-0460">Magnesium</keyword>
<feature type="binding site" evidence="12">
    <location>
        <position position="252"/>
    </location>
    <ligand>
        <name>substrate</name>
    </ligand>
</feature>
<comment type="subcellular location">
    <subcellularLocation>
        <location evidence="12">Cytoplasm</location>
    </subcellularLocation>
</comment>
<dbReference type="InterPro" id="IPR011877">
    <property type="entry name" value="Ribokinase"/>
</dbReference>
<dbReference type="HAMAP" id="MF_01987">
    <property type="entry name" value="Ribokinase"/>
    <property type="match status" value="1"/>
</dbReference>
<reference evidence="14 15" key="1">
    <citation type="submission" date="2016-12" db="EMBL/GenBank/DDBJ databases">
        <authorList>
            <person name="Song W.-J."/>
            <person name="Kurnit D.M."/>
        </authorList>
    </citation>
    <scope>NUCLEOTIDE SEQUENCE [LARGE SCALE GENOMIC DNA]</scope>
    <source>
        <strain evidence="14 15">DSM 30827</strain>
    </source>
</reference>
<proteinExistence type="inferred from homology"/>
<keyword evidence="7 12" id="KW-0418">Kinase</keyword>
<feature type="binding site" evidence="12">
    <location>
        <position position="180"/>
    </location>
    <ligand>
        <name>ATP</name>
        <dbReference type="ChEBI" id="CHEBI:30616"/>
    </ligand>
</feature>
<keyword evidence="4 12" id="KW-0808">Transferase</keyword>
<comment type="function">
    <text evidence="12">Catalyzes the phosphorylation of ribose at O-5 in a reaction requiring ATP and magnesium. The resulting D-ribose-5-phosphate can then be used either for sythesis of nucleotides, histidine, and tryptophan, or as a component of the pentose phosphate pathway.</text>
</comment>
<feature type="binding site" evidence="12">
    <location>
        <begin position="251"/>
        <end position="252"/>
    </location>
    <ligand>
        <name>ATP</name>
        <dbReference type="ChEBI" id="CHEBI:30616"/>
    </ligand>
</feature>
<feature type="domain" description="Carbohydrate kinase PfkB" evidence="13">
    <location>
        <begin position="1"/>
        <end position="294"/>
    </location>
</feature>
<evidence type="ECO:0000256" key="6">
    <source>
        <dbReference type="ARBA" id="ARBA00022741"/>
    </source>
</evidence>
<dbReference type="GO" id="GO:0019303">
    <property type="term" value="P:D-ribose catabolic process"/>
    <property type="evidence" value="ECO:0007669"/>
    <property type="project" value="UniProtKB-UniRule"/>
</dbReference>
<comment type="activity regulation">
    <text evidence="12">Activated by a monovalent cation that binds near, but not in, the active site. The most likely occupant of the site in vivo is potassium. Ion binding induces a conformational change that may alter substrate affinity.</text>
</comment>
<dbReference type="InterPro" id="IPR011611">
    <property type="entry name" value="PfkB_dom"/>
</dbReference>
<dbReference type="Proteomes" id="UP000217209">
    <property type="component" value="Chromosome"/>
</dbReference>
<feature type="active site" description="Proton acceptor" evidence="12">
    <location>
        <position position="252"/>
    </location>
</feature>
<feature type="binding site" evidence="12">
    <location>
        <position position="248"/>
    </location>
    <ligand>
        <name>K(+)</name>
        <dbReference type="ChEBI" id="CHEBI:29103"/>
    </ligand>
</feature>
<evidence type="ECO:0000256" key="1">
    <source>
        <dbReference type="ARBA" id="ARBA00005380"/>
    </source>
</evidence>
<dbReference type="SUPFAM" id="SSF53613">
    <property type="entry name" value="Ribokinase-like"/>
    <property type="match status" value="1"/>
</dbReference>
<comment type="pathway">
    <text evidence="12">Carbohydrate metabolism; D-ribose degradation; D-ribose 5-phosphate from beta-D-ribopyranose: step 2/2.</text>
</comment>
<evidence type="ECO:0000256" key="4">
    <source>
        <dbReference type="ARBA" id="ARBA00022679"/>
    </source>
</evidence>
<evidence type="ECO:0000256" key="9">
    <source>
        <dbReference type="ARBA" id="ARBA00022842"/>
    </source>
</evidence>
<dbReference type="PROSITE" id="PS00584">
    <property type="entry name" value="PFKB_KINASES_2"/>
    <property type="match status" value="1"/>
</dbReference>
<evidence type="ECO:0000256" key="3">
    <source>
        <dbReference type="ARBA" id="ARBA00016943"/>
    </source>
</evidence>
<keyword evidence="11 12" id="KW-0119">Carbohydrate metabolism</keyword>